<dbReference type="RefSeq" id="WP_264945002.1">
    <property type="nucleotide sequence ID" value="NZ_JAPDRA010000006.1"/>
</dbReference>
<evidence type="ECO:0000313" key="2">
    <source>
        <dbReference type="Proteomes" id="UP001596977"/>
    </source>
</evidence>
<evidence type="ECO:0000313" key="1">
    <source>
        <dbReference type="EMBL" id="MFD0947247.1"/>
    </source>
</evidence>
<name>A0ABW3H7U5_9SPHN</name>
<accession>A0ABW3H7U5</accession>
<dbReference type="EMBL" id="JBHTJG010000006">
    <property type="protein sequence ID" value="MFD0947247.1"/>
    <property type="molecule type" value="Genomic_DNA"/>
</dbReference>
<protein>
    <submittedName>
        <fullName evidence="1">Uncharacterized protein</fullName>
    </submittedName>
</protein>
<organism evidence="1 2">
    <name type="scientific">Sphingomonas canadensis</name>
    <dbReference type="NCBI Taxonomy" id="1219257"/>
    <lineage>
        <taxon>Bacteria</taxon>
        <taxon>Pseudomonadati</taxon>
        <taxon>Pseudomonadota</taxon>
        <taxon>Alphaproteobacteria</taxon>
        <taxon>Sphingomonadales</taxon>
        <taxon>Sphingomonadaceae</taxon>
        <taxon>Sphingomonas</taxon>
    </lineage>
</organism>
<comment type="caution">
    <text evidence="1">The sequence shown here is derived from an EMBL/GenBank/DDBJ whole genome shotgun (WGS) entry which is preliminary data.</text>
</comment>
<reference evidence="2" key="1">
    <citation type="journal article" date="2019" name="Int. J. Syst. Evol. Microbiol.">
        <title>The Global Catalogue of Microorganisms (GCM) 10K type strain sequencing project: providing services to taxonomists for standard genome sequencing and annotation.</title>
        <authorList>
            <consortium name="The Broad Institute Genomics Platform"/>
            <consortium name="The Broad Institute Genome Sequencing Center for Infectious Disease"/>
            <person name="Wu L."/>
            <person name="Ma J."/>
        </authorList>
    </citation>
    <scope>NUCLEOTIDE SEQUENCE [LARGE SCALE GENOMIC DNA]</scope>
    <source>
        <strain evidence="2">CCUG 62982</strain>
    </source>
</reference>
<gene>
    <name evidence="1" type="ORF">ACFQ1E_12930</name>
</gene>
<proteinExistence type="predicted"/>
<sequence length="80" mass="8473">MNLPAEIRRLEDAGADGAPPRELVVARGTLVIMAHGLLSLPPCQRGGLWIESAAGRISADEAEAMLRYWREGAPPPGQAA</sequence>
<keyword evidence="2" id="KW-1185">Reference proteome</keyword>
<dbReference type="Proteomes" id="UP001596977">
    <property type="component" value="Unassembled WGS sequence"/>
</dbReference>